<gene>
    <name evidence="1" type="ORF">Y3_051</name>
</gene>
<dbReference type="EMBL" id="KY984068">
    <property type="protein sequence ID" value="ARW58691.1"/>
    <property type="molecule type" value="Genomic_DNA"/>
</dbReference>
<sequence length="190" mass="21703">MSYLIKKDFVIAFVHDKRMQSAKVRLKLSGLDSTLLFNQLAAFDRMTAYQLVCTQAESIDSSIVLPQYQQHLSLVEGSDHVFKRIEQLLAVDGVKCRVVHLIDRASNTASVFWTNHSGHVSVSVLDTDKESLNKQTIFVRDKRLVENLNYGTHILVSENTYEVDDGLLCNNMYTLHSRDAEILVMREKQK</sequence>
<name>A0A2H4IAV9_9CAUD</name>
<organism evidence="1 2">
    <name type="scientific">Erwinia phage vB_EamM_Y3</name>
    <dbReference type="NCBI Taxonomy" id="1983553"/>
    <lineage>
        <taxon>Viruses</taxon>
        <taxon>Duplodnaviria</taxon>
        <taxon>Heunggongvirae</taxon>
        <taxon>Uroviricota</taxon>
        <taxon>Caudoviricetes</taxon>
        <taxon>Sasquatchvirus</taxon>
        <taxon>Sasquatchvirus Y3</taxon>
    </lineage>
</organism>
<dbReference type="Proteomes" id="UP000240568">
    <property type="component" value="Segment"/>
</dbReference>
<proteinExistence type="predicted"/>
<keyword evidence="2" id="KW-1185">Reference proteome</keyword>
<evidence type="ECO:0000313" key="2">
    <source>
        <dbReference type="Proteomes" id="UP000240568"/>
    </source>
</evidence>
<reference evidence="1 2" key="1">
    <citation type="submission" date="2017-04" db="EMBL/GenBank/DDBJ databases">
        <authorList>
            <person name="Afonso C.L."/>
            <person name="Miller P.J."/>
            <person name="Scott M.A."/>
            <person name="Spackman E."/>
            <person name="Goraichik I."/>
            <person name="Dimitrov K.M."/>
            <person name="Suarez D.L."/>
            <person name="Swayne D.E."/>
        </authorList>
    </citation>
    <scope>NUCLEOTIDE SEQUENCE [LARGE SCALE GENOMIC DNA]</scope>
</reference>
<accession>A0A2H4IAV9</accession>
<evidence type="ECO:0000313" key="1">
    <source>
        <dbReference type="EMBL" id="ARW58691.1"/>
    </source>
</evidence>
<protein>
    <submittedName>
        <fullName evidence="1">Uncharacterized protein</fullName>
    </submittedName>
</protein>